<dbReference type="AlphaFoldDB" id="A0AAV1JKX3"/>
<gene>
    <name evidence="1" type="ORF">LNINA_LOCUS9217</name>
</gene>
<keyword evidence="2" id="KW-1185">Reference proteome</keyword>
<protein>
    <submittedName>
        <fullName evidence="1">Uncharacterized protein</fullName>
    </submittedName>
</protein>
<dbReference type="EMBL" id="CAVLEF010000040">
    <property type="protein sequence ID" value="CAK1549959.1"/>
    <property type="molecule type" value="Genomic_DNA"/>
</dbReference>
<accession>A0AAV1JKX3</accession>
<dbReference type="Proteomes" id="UP001497472">
    <property type="component" value="Unassembled WGS sequence"/>
</dbReference>
<name>A0AAV1JKX3_9NEOP</name>
<sequence length="81" mass="8677">MEPEFVAFGPKQDPSMASSLEIMHPLDPPPPDVLLALLARNKALEAAGGDVSYYIIALVAEVVTWRLVRGGSLPSAFNIKS</sequence>
<proteinExistence type="predicted"/>
<reference evidence="1 2" key="1">
    <citation type="submission" date="2023-11" db="EMBL/GenBank/DDBJ databases">
        <authorList>
            <person name="Okamura Y."/>
        </authorList>
    </citation>
    <scope>NUCLEOTIDE SEQUENCE [LARGE SCALE GENOMIC DNA]</scope>
</reference>
<comment type="caution">
    <text evidence="1">The sequence shown here is derived from an EMBL/GenBank/DDBJ whole genome shotgun (WGS) entry which is preliminary data.</text>
</comment>
<evidence type="ECO:0000313" key="1">
    <source>
        <dbReference type="EMBL" id="CAK1549959.1"/>
    </source>
</evidence>
<organism evidence="1 2">
    <name type="scientific">Leptosia nina</name>
    <dbReference type="NCBI Taxonomy" id="320188"/>
    <lineage>
        <taxon>Eukaryota</taxon>
        <taxon>Metazoa</taxon>
        <taxon>Ecdysozoa</taxon>
        <taxon>Arthropoda</taxon>
        <taxon>Hexapoda</taxon>
        <taxon>Insecta</taxon>
        <taxon>Pterygota</taxon>
        <taxon>Neoptera</taxon>
        <taxon>Endopterygota</taxon>
        <taxon>Lepidoptera</taxon>
        <taxon>Glossata</taxon>
        <taxon>Ditrysia</taxon>
        <taxon>Papilionoidea</taxon>
        <taxon>Pieridae</taxon>
        <taxon>Pierinae</taxon>
        <taxon>Leptosia</taxon>
    </lineage>
</organism>
<evidence type="ECO:0000313" key="2">
    <source>
        <dbReference type="Proteomes" id="UP001497472"/>
    </source>
</evidence>